<feature type="compositionally biased region" description="Low complexity" evidence="1">
    <location>
        <begin position="24"/>
        <end position="38"/>
    </location>
</feature>
<accession>A0ABV8IYC8</accession>
<keyword evidence="4" id="KW-1185">Reference proteome</keyword>
<comment type="caution">
    <text evidence="3">The sequence shown here is derived from an EMBL/GenBank/DDBJ whole genome shotgun (WGS) entry which is preliminary data.</text>
</comment>
<name>A0ABV8IYC8_9ACTN</name>
<dbReference type="Proteomes" id="UP001595867">
    <property type="component" value="Unassembled WGS sequence"/>
</dbReference>
<evidence type="ECO:0000313" key="4">
    <source>
        <dbReference type="Proteomes" id="UP001595867"/>
    </source>
</evidence>
<evidence type="ECO:0000256" key="2">
    <source>
        <dbReference type="SAM" id="SignalP"/>
    </source>
</evidence>
<organism evidence="3 4">
    <name type="scientific">Actinoplanes subglobosus</name>
    <dbReference type="NCBI Taxonomy" id="1547892"/>
    <lineage>
        <taxon>Bacteria</taxon>
        <taxon>Bacillati</taxon>
        <taxon>Actinomycetota</taxon>
        <taxon>Actinomycetes</taxon>
        <taxon>Micromonosporales</taxon>
        <taxon>Micromonosporaceae</taxon>
        <taxon>Actinoplanes</taxon>
    </lineage>
</organism>
<proteinExistence type="predicted"/>
<feature type="region of interest" description="Disordered" evidence="1">
    <location>
        <begin position="24"/>
        <end position="44"/>
    </location>
</feature>
<dbReference type="PROSITE" id="PS51257">
    <property type="entry name" value="PROKAR_LIPOPROTEIN"/>
    <property type="match status" value="1"/>
</dbReference>
<evidence type="ECO:0000256" key="1">
    <source>
        <dbReference type="SAM" id="MobiDB-lite"/>
    </source>
</evidence>
<reference evidence="4" key="1">
    <citation type="journal article" date="2019" name="Int. J. Syst. Evol. Microbiol.">
        <title>The Global Catalogue of Microorganisms (GCM) 10K type strain sequencing project: providing services to taxonomists for standard genome sequencing and annotation.</title>
        <authorList>
            <consortium name="The Broad Institute Genomics Platform"/>
            <consortium name="The Broad Institute Genome Sequencing Center for Infectious Disease"/>
            <person name="Wu L."/>
            <person name="Ma J."/>
        </authorList>
    </citation>
    <scope>NUCLEOTIDE SEQUENCE [LARGE SCALE GENOMIC DNA]</scope>
    <source>
        <strain evidence="4">TBRC 5832</strain>
    </source>
</reference>
<dbReference type="SUPFAM" id="SSF50969">
    <property type="entry name" value="YVTN repeat-like/Quinoprotein amine dehydrogenase"/>
    <property type="match status" value="1"/>
</dbReference>
<sequence>MPDRRLAAGALLTVAALAACTSDPASTPLTPASSAAAPRQAFDPPVRFAATGQPLGDGRSQDVLLYDQTAFVGGETGATVTNLLTGRAPATLSPTNPPVQRPGGLGKPVGHTPHLVQRAGKPAVVIPYAVQIPASGTTTAQQAVQLLVADAGTGEQLAVLSVAAVPAEGDGDFTAVAGEYVTVVGAQGNTLVLTVGKQVTVGVDLTTGSVLWRNTALQAATVLDDTVVGLTAPDAGLAQKVIGVGVADGAPRWSTETVRNAELAPAGPAYAVLLAEQGRGKRLYARISGDGTLTDRATGAYPSGLACRYDQAAVTVCTMGTSLVFALDATSGEQLWQLPATGRTAPTITAVWHGAVYGAASDTPMVLDAKTGTDREPSPGLAPVAVSAYSGVSGATGDTSLSAYPATG</sequence>
<protein>
    <submittedName>
        <fullName evidence="3">Uncharacterized protein</fullName>
    </submittedName>
</protein>
<keyword evidence="2" id="KW-0732">Signal</keyword>
<dbReference type="RefSeq" id="WP_378067693.1">
    <property type="nucleotide sequence ID" value="NZ_JBHSBL010000016.1"/>
</dbReference>
<dbReference type="InterPro" id="IPR011044">
    <property type="entry name" value="Quino_amine_DH_bsu"/>
</dbReference>
<gene>
    <name evidence="3" type="ORF">ACFO0C_17420</name>
</gene>
<evidence type="ECO:0000313" key="3">
    <source>
        <dbReference type="EMBL" id="MFC4066720.1"/>
    </source>
</evidence>
<feature type="signal peptide" evidence="2">
    <location>
        <begin position="1"/>
        <end position="25"/>
    </location>
</feature>
<dbReference type="EMBL" id="JBHSBL010000016">
    <property type="protein sequence ID" value="MFC4066720.1"/>
    <property type="molecule type" value="Genomic_DNA"/>
</dbReference>
<feature type="chain" id="PRO_5045259362" evidence="2">
    <location>
        <begin position="26"/>
        <end position="408"/>
    </location>
</feature>
<dbReference type="Gene3D" id="2.40.10.480">
    <property type="match status" value="1"/>
</dbReference>